<gene>
    <name evidence="2" type="ORF">FIV34_09180</name>
</gene>
<dbReference type="Gene3D" id="3.40.50.2000">
    <property type="entry name" value="Glycogen Phosphorylase B"/>
    <property type="match status" value="2"/>
</dbReference>
<dbReference type="RefSeq" id="WP_139981814.1">
    <property type="nucleotide sequence ID" value="NZ_CP041046.1"/>
</dbReference>
<reference evidence="2 3" key="1">
    <citation type="submission" date="2019-06" db="EMBL/GenBank/DDBJ databases">
        <title>A complete genome sequence for Luteibacter pinisoli MAH-14.</title>
        <authorList>
            <person name="Baltrus D.A."/>
        </authorList>
    </citation>
    <scope>NUCLEOTIDE SEQUENCE [LARGE SCALE GENOMIC DNA]</scope>
    <source>
        <strain evidence="2 3">MAH-14</strain>
    </source>
</reference>
<dbReference type="AlphaFoldDB" id="A0A4Y5Z4L8"/>
<dbReference type="OrthoDB" id="258796at2"/>
<protein>
    <submittedName>
        <fullName evidence="2">Glycosyltransferase family 4 protein</fullName>
    </submittedName>
</protein>
<keyword evidence="3" id="KW-1185">Reference proteome</keyword>
<dbReference type="CDD" id="cd03798">
    <property type="entry name" value="GT4_WlbH-like"/>
    <property type="match status" value="1"/>
</dbReference>
<keyword evidence="2" id="KW-0808">Transferase</keyword>
<evidence type="ECO:0000313" key="2">
    <source>
        <dbReference type="EMBL" id="QDE39363.1"/>
    </source>
</evidence>
<dbReference type="PANTHER" id="PTHR45947:SF15">
    <property type="entry name" value="TEICHURONIC ACID BIOSYNTHESIS GLYCOSYLTRANSFERASE TUAC-RELATED"/>
    <property type="match status" value="1"/>
</dbReference>
<dbReference type="KEGG" id="lpy:FIV34_09180"/>
<dbReference type="Pfam" id="PF13579">
    <property type="entry name" value="Glyco_trans_4_4"/>
    <property type="match status" value="1"/>
</dbReference>
<proteinExistence type="predicted"/>
<dbReference type="EMBL" id="CP041046">
    <property type="protein sequence ID" value="QDE39363.1"/>
    <property type="molecule type" value="Genomic_DNA"/>
</dbReference>
<dbReference type="Proteomes" id="UP000316093">
    <property type="component" value="Chromosome"/>
</dbReference>
<feature type="domain" description="Glycosyltransferase subfamily 4-like N-terminal" evidence="1">
    <location>
        <begin position="23"/>
        <end position="183"/>
    </location>
</feature>
<organism evidence="2 3">
    <name type="scientific">Luteibacter pinisoli</name>
    <dbReference type="NCBI Taxonomy" id="2589080"/>
    <lineage>
        <taxon>Bacteria</taxon>
        <taxon>Pseudomonadati</taxon>
        <taxon>Pseudomonadota</taxon>
        <taxon>Gammaproteobacteria</taxon>
        <taxon>Lysobacterales</taxon>
        <taxon>Rhodanobacteraceae</taxon>
        <taxon>Luteibacter</taxon>
    </lineage>
</organism>
<dbReference type="Pfam" id="PF13692">
    <property type="entry name" value="Glyco_trans_1_4"/>
    <property type="match status" value="1"/>
</dbReference>
<dbReference type="GO" id="GO:0016757">
    <property type="term" value="F:glycosyltransferase activity"/>
    <property type="evidence" value="ECO:0007669"/>
    <property type="project" value="TreeGrafter"/>
</dbReference>
<dbReference type="InterPro" id="IPR028098">
    <property type="entry name" value="Glyco_trans_4-like_N"/>
</dbReference>
<dbReference type="PANTHER" id="PTHR45947">
    <property type="entry name" value="SULFOQUINOVOSYL TRANSFERASE SQD2"/>
    <property type="match status" value="1"/>
</dbReference>
<dbReference type="SUPFAM" id="SSF53756">
    <property type="entry name" value="UDP-Glycosyltransferase/glycogen phosphorylase"/>
    <property type="match status" value="1"/>
</dbReference>
<dbReference type="InterPro" id="IPR050194">
    <property type="entry name" value="Glycosyltransferase_grp1"/>
</dbReference>
<name>A0A4Y5Z4L8_9GAMM</name>
<sequence length="390" mass="42586">MKILVLTNLFPTPWDPRRGTFNRQQFERLGERHEVDVLTAVDFRERMAGARGQVHVPHVNRDHFTFYHPPGIGRFLNALCYVACVMWQRGRELRRARYDVILASWAYPDGAAAAWISQLLGVPYVVKVHGSDLNVQASSRLRRLQIRHAFRGAGAVLTVSKALAAKAIEIGARPDAVETIYNGVDGRVFRRGHRAAARERLGLPLDAPIILYAGNLKVSKGCMDLIDAFPLLAKQRRDARLYFVGDGPDASTLESRSASLCCGSSVHFMDSVAHAALADWFRAADLLCLPSHNEGVPNVVLEAMACGTPVVATAVGGIPEVVPAFAGILVPAHHPELLAGALAEMLGRHVDSEAIAAHAATFRWDDNIDRLEHMLERVTAGAPVNVSVNV</sequence>
<evidence type="ECO:0000313" key="3">
    <source>
        <dbReference type="Proteomes" id="UP000316093"/>
    </source>
</evidence>
<evidence type="ECO:0000259" key="1">
    <source>
        <dbReference type="Pfam" id="PF13579"/>
    </source>
</evidence>
<accession>A0A4Y5Z4L8</accession>